<proteinExistence type="predicted"/>
<reference evidence="2 3" key="1">
    <citation type="submission" date="2017-11" db="EMBL/GenBank/DDBJ databases">
        <title>Comparative genomics of Botrytis spp.</title>
        <authorList>
            <person name="Valero-Jimenez C.A."/>
            <person name="Tapia P."/>
            <person name="Veloso J."/>
            <person name="Silva-Moreno E."/>
            <person name="Staats M."/>
            <person name="Valdes J.H."/>
            <person name="Van Kan J.A.L."/>
        </authorList>
    </citation>
    <scope>NUCLEOTIDE SEQUENCE [LARGE SCALE GENOMIC DNA]</scope>
    <source>
        <strain evidence="2 3">MUCL2830</strain>
    </source>
</reference>
<dbReference type="OrthoDB" id="3555472at2759"/>
<feature type="region of interest" description="Disordered" evidence="1">
    <location>
        <begin position="57"/>
        <end position="77"/>
    </location>
</feature>
<dbReference type="Proteomes" id="UP000297299">
    <property type="component" value="Unassembled WGS sequence"/>
</dbReference>
<evidence type="ECO:0000256" key="1">
    <source>
        <dbReference type="SAM" id="MobiDB-lite"/>
    </source>
</evidence>
<comment type="caution">
    <text evidence="2">The sequence shown here is derived from an EMBL/GenBank/DDBJ whole genome shotgun (WGS) entry which is preliminary data.</text>
</comment>
<name>A0A4Y8C9V1_9HELO</name>
<evidence type="ECO:0000313" key="2">
    <source>
        <dbReference type="EMBL" id="TEY14535.1"/>
    </source>
</evidence>
<dbReference type="EMBL" id="PHWZ01002741">
    <property type="protein sequence ID" value="TEY14535.1"/>
    <property type="molecule type" value="Genomic_DNA"/>
</dbReference>
<accession>A0A4Y8C9V1</accession>
<keyword evidence="3" id="KW-1185">Reference proteome</keyword>
<gene>
    <name evidence="2" type="ORF">BOTCAL_2746g00010</name>
</gene>
<sequence length="77" mass="8686">MNSRAIEATLKESQLDEAVAEIIALWTKGCPPKTTPISPSIAKVMYIMESFTAEDTIEKRRENNPKNFQSDISDRNN</sequence>
<evidence type="ECO:0000313" key="3">
    <source>
        <dbReference type="Proteomes" id="UP000297299"/>
    </source>
</evidence>
<protein>
    <submittedName>
        <fullName evidence="2">Uncharacterized protein</fullName>
    </submittedName>
</protein>
<dbReference type="AlphaFoldDB" id="A0A4Y8C9V1"/>
<organism evidence="2 3">
    <name type="scientific">Botryotinia calthae</name>
    <dbReference type="NCBI Taxonomy" id="38488"/>
    <lineage>
        <taxon>Eukaryota</taxon>
        <taxon>Fungi</taxon>
        <taxon>Dikarya</taxon>
        <taxon>Ascomycota</taxon>
        <taxon>Pezizomycotina</taxon>
        <taxon>Leotiomycetes</taxon>
        <taxon>Helotiales</taxon>
        <taxon>Sclerotiniaceae</taxon>
        <taxon>Botryotinia</taxon>
    </lineage>
</organism>